<evidence type="ECO:0000313" key="2">
    <source>
        <dbReference type="Proteomes" id="UP000272942"/>
    </source>
</evidence>
<gene>
    <name evidence="1" type="ORF">ECPE_LOCUS14991</name>
</gene>
<keyword evidence="2" id="KW-1185">Reference proteome</keyword>
<proteinExistence type="predicted"/>
<sequence length="135" mass="15614">MKPTNEDDLGWFKAKLVDIENQYRITSTKQNSLFTDEHIEGLKQLKANRSILVLRPDKGSGIVVMDKSDYKDKMLRILRDETRFRPDNTPDDPSELEKKICAELKTLTQANLIQEFIQPWCSFWPGANRAADCIL</sequence>
<protein>
    <submittedName>
        <fullName evidence="3">Antitoxin</fullName>
    </submittedName>
</protein>
<evidence type="ECO:0000313" key="3">
    <source>
        <dbReference type="WBParaSite" id="ECPE_0001503101-mRNA-1"/>
    </source>
</evidence>
<dbReference type="Proteomes" id="UP000272942">
    <property type="component" value="Unassembled WGS sequence"/>
</dbReference>
<dbReference type="OrthoDB" id="10029313at2759"/>
<organism evidence="3">
    <name type="scientific">Echinostoma caproni</name>
    <dbReference type="NCBI Taxonomy" id="27848"/>
    <lineage>
        <taxon>Eukaryota</taxon>
        <taxon>Metazoa</taxon>
        <taxon>Spiralia</taxon>
        <taxon>Lophotrochozoa</taxon>
        <taxon>Platyhelminthes</taxon>
        <taxon>Trematoda</taxon>
        <taxon>Digenea</taxon>
        <taxon>Plagiorchiida</taxon>
        <taxon>Echinostomata</taxon>
        <taxon>Echinostomatoidea</taxon>
        <taxon>Echinostomatidae</taxon>
        <taxon>Echinostoma</taxon>
    </lineage>
</organism>
<dbReference type="EMBL" id="UZAN01059167">
    <property type="protein sequence ID" value="VDP92263.1"/>
    <property type="molecule type" value="Genomic_DNA"/>
</dbReference>
<accession>A0A183B706</accession>
<reference evidence="1 2" key="2">
    <citation type="submission" date="2018-11" db="EMBL/GenBank/DDBJ databases">
        <authorList>
            <consortium name="Pathogen Informatics"/>
        </authorList>
    </citation>
    <scope>NUCLEOTIDE SEQUENCE [LARGE SCALE GENOMIC DNA]</scope>
    <source>
        <strain evidence="1 2">Egypt</strain>
    </source>
</reference>
<evidence type="ECO:0000313" key="1">
    <source>
        <dbReference type="EMBL" id="VDP92263.1"/>
    </source>
</evidence>
<name>A0A183B706_9TREM</name>
<dbReference type="WBParaSite" id="ECPE_0001503101-mRNA-1">
    <property type="protein sequence ID" value="ECPE_0001503101-mRNA-1"/>
    <property type="gene ID" value="ECPE_0001503101"/>
</dbReference>
<reference evidence="3" key="1">
    <citation type="submission" date="2016-06" db="UniProtKB">
        <authorList>
            <consortium name="WormBaseParasite"/>
        </authorList>
    </citation>
    <scope>IDENTIFICATION</scope>
</reference>
<dbReference type="AlphaFoldDB" id="A0A183B706"/>